<evidence type="ECO:0000256" key="1">
    <source>
        <dbReference type="SAM" id="MobiDB-lite"/>
    </source>
</evidence>
<evidence type="ECO:0000313" key="2">
    <source>
        <dbReference type="EMBL" id="KKK60211.1"/>
    </source>
</evidence>
<dbReference type="AlphaFoldDB" id="A0A0F8ZJS6"/>
<protein>
    <submittedName>
        <fullName evidence="2">Uncharacterized protein</fullName>
    </submittedName>
</protein>
<comment type="caution">
    <text evidence="2">The sequence shown here is derived from an EMBL/GenBank/DDBJ whole genome shotgun (WGS) entry which is preliminary data.</text>
</comment>
<feature type="non-terminal residue" evidence="2">
    <location>
        <position position="47"/>
    </location>
</feature>
<sequence>MNLGIFSINDTIYFRANTVNSQGSALDATVGPAGPAGPAGPGGGCGR</sequence>
<name>A0A0F8ZJS6_9ZZZZ</name>
<proteinExistence type="predicted"/>
<reference evidence="2" key="1">
    <citation type="journal article" date="2015" name="Nature">
        <title>Complex archaea that bridge the gap between prokaryotes and eukaryotes.</title>
        <authorList>
            <person name="Spang A."/>
            <person name="Saw J.H."/>
            <person name="Jorgensen S.L."/>
            <person name="Zaremba-Niedzwiedzka K."/>
            <person name="Martijn J."/>
            <person name="Lind A.E."/>
            <person name="van Eijk R."/>
            <person name="Schleper C."/>
            <person name="Guy L."/>
            <person name="Ettema T.J."/>
        </authorList>
    </citation>
    <scope>NUCLEOTIDE SEQUENCE</scope>
</reference>
<feature type="compositionally biased region" description="Gly residues" evidence="1">
    <location>
        <begin position="37"/>
        <end position="47"/>
    </location>
</feature>
<accession>A0A0F8ZJS6</accession>
<organism evidence="2">
    <name type="scientific">marine sediment metagenome</name>
    <dbReference type="NCBI Taxonomy" id="412755"/>
    <lineage>
        <taxon>unclassified sequences</taxon>
        <taxon>metagenomes</taxon>
        <taxon>ecological metagenomes</taxon>
    </lineage>
</organism>
<gene>
    <name evidence="2" type="ORF">LCGC14_3026610</name>
</gene>
<feature type="region of interest" description="Disordered" evidence="1">
    <location>
        <begin position="24"/>
        <end position="47"/>
    </location>
</feature>
<dbReference type="EMBL" id="LAZR01063085">
    <property type="protein sequence ID" value="KKK60211.1"/>
    <property type="molecule type" value="Genomic_DNA"/>
</dbReference>